<dbReference type="InterPro" id="IPR007219">
    <property type="entry name" value="XnlR_reg_dom"/>
</dbReference>
<dbReference type="OrthoDB" id="5423818at2759"/>
<dbReference type="GO" id="GO:0008270">
    <property type="term" value="F:zinc ion binding"/>
    <property type="evidence" value="ECO:0007669"/>
    <property type="project" value="InterPro"/>
</dbReference>
<dbReference type="PANTHER" id="PTHR47660">
    <property type="entry name" value="TRANSCRIPTION FACTOR WITH C2H2 AND ZN(2)-CYS(6) DNA BINDING DOMAIN (EUROFUNG)-RELATED-RELATED"/>
    <property type="match status" value="1"/>
</dbReference>
<dbReference type="RefSeq" id="XP_033399225.1">
    <property type="nucleotide sequence ID" value="XM_033536758.1"/>
</dbReference>
<keyword evidence="4" id="KW-0804">Transcription</keyword>
<dbReference type="GeneID" id="54294254"/>
<name>A0A6A6BJG0_9PEZI</name>
<dbReference type="GO" id="GO:0003677">
    <property type="term" value="F:DNA binding"/>
    <property type="evidence" value="ECO:0007669"/>
    <property type="project" value="InterPro"/>
</dbReference>
<dbReference type="Proteomes" id="UP000799438">
    <property type="component" value="Unassembled WGS sequence"/>
</dbReference>
<evidence type="ECO:0000256" key="3">
    <source>
        <dbReference type="ARBA" id="ARBA00023015"/>
    </source>
</evidence>
<accession>A0A6A6BJG0</accession>
<evidence type="ECO:0000256" key="2">
    <source>
        <dbReference type="ARBA" id="ARBA00022833"/>
    </source>
</evidence>
<keyword evidence="3" id="KW-0805">Transcription regulation</keyword>
<dbReference type="AlphaFoldDB" id="A0A6A6BJG0"/>
<keyword evidence="2" id="KW-0862">Zinc</keyword>
<feature type="domain" description="Xylanolytic transcriptional activator regulatory" evidence="6">
    <location>
        <begin position="149"/>
        <end position="232"/>
    </location>
</feature>
<sequence>MRDPVAQSNATQIVQILRSFPQMMLRRTTFPPFIHPRLHRLSDGDRTGLPEPLANCMSIAHLFASRNAETSPFLWRAIEAEQHRFLQNIESVEKEELFAAIQAYIIYLIMRIVDDEAQNVGSGFHMLLSFHKLHDRFRHLCNEVFCEEEQWDPSPIWEEWIFAESRRRVACLWFLIDRVVCVKTGLHCNASEGFRELSLPSTKFTWDANTQCSWQAEYESCRMMRGTSMSRLGELIDAKQGDKDSSNARRLDVWNSGIDTLGTLLNLATAFV</sequence>
<evidence type="ECO:0000256" key="4">
    <source>
        <dbReference type="ARBA" id="ARBA00023163"/>
    </source>
</evidence>
<dbReference type="GO" id="GO:0006351">
    <property type="term" value="P:DNA-templated transcription"/>
    <property type="evidence" value="ECO:0007669"/>
    <property type="project" value="InterPro"/>
</dbReference>
<dbReference type="Pfam" id="PF04082">
    <property type="entry name" value="Fungal_trans"/>
    <property type="match status" value="1"/>
</dbReference>
<keyword evidence="5" id="KW-0539">Nucleus</keyword>
<proteinExistence type="predicted"/>
<dbReference type="EMBL" id="ML995482">
    <property type="protein sequence ID" value="KAF2143513.1"/>
    <property type="molecule type" value="Genomic_DNA"/>
</dbReference>
<evidence type="ECO:0000259" key="6">
    <source>
        <dbReference type="Pfam" id="PF04082"/>
    </source>
</evidence>
<organism evidence="7 8">
    <name type="scientific">Aplosporella prunicola CBS 121167</name>
    <dbReference type="NCBI Taxonomy" id="1176127"/>
    <lineage>
        <taxon>Eukaryota</taxon>
        <taxon>Fungi</taxon>
        <taxon>Dikarya</taxon>
        <taxon>Ascomycota</taxon>
        <taxon>Pezizomycotina</taxon>
        <taxon>Dothideomycetes</taxon>
        <taxon>Dothideomycetes incertae sedis</taxon>
        <taxon>Botryosphaeriales</taxon>
        <taxon>Aplosporellaceae</taxon>
        <taxon>Aplosporella</taxon>
    </lineage>
</organism>
<gene>
    <name evidence="7" type="ORF">K452DRAFT_225511</name>
</gene>
<keyword evidence="8" id="KW-1185">Reference proteome</keyword>
<reference evidence="7" key="1">
    <citation type="journal article" date="2020" name="Stud. Mycol.">
        <title>101 Dothideomycetes genomes: a test case for predicting lifestyles and emergence of pathogens.</title>
        <authorList>
            <person name="Haridas S."/>
            <person name="Albert R."/>
            <person name="Binder M."/>
            <person name="Bloem J."/>
            <person name="Labutti K."/>
            <person name="Salamov A."/>
            <person name="Andreopoulos B."/>
            <person name="Baker S."/>
            <person name="Barry K."/>
            <person name="Bills G."/>
            <person name="Bluhm B."/>
            <person name="Cannon C."/>
            <person name="Castanera R."/>
            <person name="Culley D."/>
            <person name="Daum C."/>
            <person name="Ezra D."/>
            <person name="Gonzalez J."/>
            <person name="Henrissat B."/>
            <person name="Kuo A."/>
            <person name="Liang C."/>
            <person name="Lipzen A."/>
            <person name="Lutzoni F."/>
            <person name="Magnuson J."/>
            <person name="Mondo S."/>
            <person name="Nolan M."/>
            <person name="Ohm R."/>
            <person name="Pangilinan J."/>
            <person name="Park H.-J."/>
            <person name="Ramirez L."/>
            <person name="Alfaro M."/>
            <person name="Sun H."/>
            <person name="Tritt A."/>
            <person name="Yoshinaga Y."/>
            <person name="Zwiers L.-H."/>
            <person name="Turgeon B."/>
            <person name="Goodwin S."/>
            <person name="Spatafora J."/>
            <person name="Crous P."/>
            <person name="Grigoriev I."/>
        </authorList>
    </citation>
    <scope>NUCLEOTIDE SEQUENCE</scope>
    <source>
        <strain evidence="7">CBS 121167</strain>
    </source>
</reference>
<protein>
    <recommendedName>
        <fullName evidence="6">Xylanolytic transcriptional activator regulatory domain-containing protein</fullName>
    </recommendedName>
</protein>
<evidence type="ECO:0000256" key="5">
    <source>
        <dbReference type="ARBA" id="ARBA00023242"/>
    </source>
</evidence>
<dbReference type="PANTHER" id="PTHR47660:SF3">
    <property type="entry name" value="FINGER DOMAIN PROTEIN, PUTATIVE (AFU_ORTHOLOGUE AFUA_4G03310)-RELATED"/>
    <property type="match status" value="1"/>
</dbReference>
<evidence type="ECO:0000313" key="8">
    <source>
        <dbReference type="Proteomes" id="UP000799438"/>
    </source>
</evidence>
<keyword evidence="1" id="KW-0479">Metal-binding</keyword>
<evidence type="ECO:0000313" key="7">
    <source>
        <dbReference type="EMBL" id="KAF2143513.1"/>
    </source>
</evidence>
<evidence type="ECO:0000256" key="1">
    <source>
        <dbReference type="ARBA" id="ARBA00022723"/>
    </source>
</evidence>